<accession>A0A7C9TT51</accession>
<dbReference type="InterPro" id="IPR050700">
    <property type="entry name" value="YIM1/Zinc_Alcohol_DH_Fams"/>
</dbReference>
<dbReference type="PROSITE" id="PS01162">
    <property type="entry name" value="QOR_ZETA_CRYSTAL"/>
    <property type="match status" value="1"/>
</dbReference>
<dbReference type="GO" id="GO:0008270">
    <property type="term" value="F:zinc ion binding"/>
    <property type="evidence" value="ECO:0007669"/>
    <property type="project" value="InterPro"/>
</dbReference>
<dbReference type="InterPro" id="IPR013154">
    <property type="entry name" value="ADH-like_N"/>
</dbReference>
<keyword evidence="1" id="KW-0560">Oxidoreductase</keyword>
<gene>
    <name evidence="3" type="ORF">G3T37_13160</name>
</gene>
<dbReference type="Pfam" id="PF08240">
    <property type="entry name" value="ADH_N"/>
    <property type="match status" value="1"/>
</dbReference>
<reference evidence="3 4" key="1">
    <citation type="journal article" date="2014" name="Int. J. Syst. Evol. Microbiol.">
        <title>Description of Galbitalea soli gen. nov., sp. nov., and Frondihabitans sucicola sp. nov.</title>
        <authorList>
            <person name="Kim S.J."/>
            <person name="Lim J.M."/>
            <person name="Ahn J.H."/>
            <person name="Weon H.Y."/>
            <person name="Hamada M."/>
            <person name="Suzuki K."/>
            <person name="Ahn T.Y."/>
            <person name="Kwon S.W."/>
        </authorList>
    </citation>
    <scope>NUCLEOTIDE SEQUENCE [LARGE SCALE GENOMIC DNA]</scope>
    <source>
        <strain evidence="3 4">NBRC 108727</strain>
    </source>
</reference>
<protein>
    <submittedName>
        <fullName evidence="3">NADP-dependent oxidoreductase</fullName>
    </submittedName>
</protein>
<dbReference type="Gene3D" id="3.90.180.10">
    <property type="entry name" value="Medium-chain alcohol dehydrogenases, catalytic domain"/>
    <property type="match status" value="1"/>
</dbReference>
<dbReference type="Pfam" id="PF13602">
    <property type="entry name" value="ADH_zinc_N_2"/>
    <property type="match status" value="1"/>
</dbReference>
<dbReference type="PANTHER" id="PTHR11695:SF294">
    <property type="entry name" value="RETICULON-4-INTERACTING PROTEIN 1, MITOCHONDRIAL"/>
    <property type="match status" value="1"/>
</dbReference>
<comment type="caution">
    <text evidence="3">The sequence shown here is derived from an EMBL/GenBank/DDBJ whole genome shotgun (WGS) entry which is preliminary data.</text>
</comment>
<dbReference type="EMBL" id="JAAGWZ010000004">
    <property type="protein sequence ID" value="NEM92300.1"/>
    <property type="molecule type" value="Genomic_DNA"/>
</dbReference>
<dbReference type="SUPFAM" id="SSF51735">
    <property type="entry name" value="NAD(P)-binding Rossmann-fold domains"/>
    <property type="match status" value="1"/>
</dbReference>
<name>A0A7C9TT51_9MICO</name>
<dbReference type="SUPFAM" id="SSF50129">
    <property type="entry name" value="GroES-like"/>
    <property type="match status" value="1"/>
</dbReference>
<dbReference type="RefSeq" id="WP_163474459.1">
    <property type="nucleotide sequence ID" value="NZ_JAAGWZ010000004.1"/>
</dbReference>
<dbReference type="InterPro" id="IPR036291">
    <property type="entry name" value="NAD(P)-bd_dom_sf"/>
</dbReference>
<dbReference type="Gene3D" id="3.40.50.720">
    <property type="entry name" value="NAD(P)-binding Rossmann-like Domain"/>
    <property type="match status" value="1"/>
</dbReference>
<organism evidence="3 4">
    <name type="scientific">Galbitalea soli</name>
    <dbReference type="NCBI Taxonomy" id="1268042"/>
    <lineage>
        <taxon>Bacteria</taxon>
        <taxon>Bacillati</taxon>
        <taxon>Actinomycetota</taxon>
        <taxon>Actinomycetes</taxon>
        <taxon>Micrococcales</taxon>
        <taxon>Microbacteriaceae</taxon>
        <taxon>Galbitalea</taxon>
    </lineage>
</organism>
<evidence type="ECO:0000256" key="1">
    <source>
        <dbReference type="ARBA" id="ARBA00023002"/>
    </source>
</evidence>
<evidence type="ECO:0000313" key="4">
    <source>
        <dbReference type="Proteomes" id="UP000479756"/>
    </source>
</evidence>
<dbReference type="AlphaFoldDB" id="A0A7C9TT51"/>
<dbReference type="InterPro" id="IPR002364">
    <property type="entry name" value="Quin_OxRdtase/zeta-crystal_CS"/>
</dbReference>
<evidence type="ECO:0000313" key="3">
    <source>
        <dbReference type="EMBL" id="NEM92300.1"/>
    </source>
</evidence>
<dbReference type="InterPro" id="IPR020843">
    <property type="entry name" value="ER"/>
</dbReference>
<sequence>MKAIVVPQYKKPAVPTDRPEPRPGAGEVLVAVAASGMNPLDEKVRLGEFRQVLPYRAPFILGHDLAGTVVELGPGVTAFSLGDVVYSRPRDGAVGTFAERIVVAVDDLALAPRSISIESAASLPLVALTAWQALVEIGKVRAGQRVLIHAGAGGVGTIAIQLAKHLGATVATTASAANAEFVRGLGADIVIDYRTESVESVISGYDLVLDSVGAASVATSLRLVRPGGIVIGIAGPPTPEFARALGLAAPLRLVMALLSRGVRREAKRLGVSYRFLFMHADGAQLSSIAELVDQGVIRPMVSRVIEFDDIPDALATVARGGSRGKVVARIGAQTSDPEFDTTEARRTR</sequence>
<dbReference type="Proteomes" id="UP000479756">
    <property type="component" value="Unassembled WGS sequence"/>
</dbReference>
<dbReference type="SMART" id="SM00829">
    <property type="entry name" value="PKS_ER"/>
    <property type="match status" value="1"/>
</dbReference>
<dbReference type="CDD" id="cd05289">
    <property type="entry name" value="MDR_like_2"/>
    <property type="match status" value="1"/>
</dbReference>
<dbReference type="GO" id="GO:0016491">
    <property type="term" value="F:oxidoreductase activity"/>
    <property type="evidence" value="ECO:0007669"/>
    <property type="project" value="UniProtKB-KW"/>
</dbReference>
<proteinExistence type="predicted"/>
<evidence type="ECO:0000259" key="2">
    <source>
        <dbReference type="SMART" id="SM00829"/>
    </source>
</evidence>
<dbReference type="PANTHER" id="PTHR11695">
    <property type="entry name" value="ALCOHOL DEHYDROGENASE RELATED"/>
    <property type="match status" value="1"/>
</dbReference>
<keyword evidence="4" id="KW-1185">Reference proteome</keyword>
<dbReference type="InterPro" id="IPR011032">
    <property type="entry name" value="GroES-like_sf"/>
</dbReference>
<feature type="domain" description="Enoyl reductase (ER)" evidence="2">
    <location>
        <begin position="2"/>
        <end position="328"/>
    </location>
</feature>